<keyword evidence="2" id="KW-1185">Reference proteome</keyword>
<protein>
    <submittedName>
        <fullName evidence="1">Uncharacterized protein</fullName>
    </submittedName>
</protein>
<dbReference type="EMBL" id="LDJX01000004">
    <property type="protein sequence ID" value="KPM31702.1"/>
    <property type="molecule type" value="Genomic_DNA"/>
</dbReference>
<accession>A0A0P7B168</accession>
<evidence type="ECO:0000313" key="2">
    <source>
        <dbReference type="Proteomes" id="UP000050280"/>
    </source>
</evidence>
<dbReference type="AlphaFoldDB" id="A0A0P7B168"/>
<comment type="caution">
    <text evidence="1">The sequence shown here is derived from an EMBL/GenBank/DDBJ whole genome shotgun (WGS) entry which is preliminary data.</text>
</comment>
<name>A0A0P7B168_9FLAO</name>
<dbReference type="Proteomes" id="UP000050280">
    <property type="component" value="Unassembled WGS sequence"/>
</dbReference>
<sequence length="41" mass="4957">MLYQFRKRLPRKKQRLPHYNMGKPVASQFCCDDKYVKLLVG</sequence>
<reference evidence="1 2" key="1">
    <citation type="submission" date="2015-09" db="EMBL/GenBank/DDBJ databases">
        <title>Genome sequence of the marine flavobacterium Croceitalea dokdonensis DOKDO 023 that contains proton- and sodium-pumping rhodopsins.</title>
        <authorList>
            <person name="Kwon S.-K."/>
            <person name="Lee H.K."/>
            <person name="Kwak M.-J."/>
            <person name="Kim J.F."/>
        </authorList>
    </citation>
    <scope>NUCLEOTIDE SEQUENCE [LARGE SCALE GENOMIC DNA]</scope>
    <source>
        <strain evidence="1 2">DOKDO 023</strain>
    </source>
</reference>
<evidence type="ECO:0000313" key="1">
    <source>
        <dbReference type="EMBL" id="KPM31702.1"/>
    </source>
</evidence>
<gene>
    <name evidence="1" type="ORF">I595_2197</name>
</gene>
<organism evidence="1 2">
    <name type="scientific">Croceitalea dokdonensis DOKDO 023</name>
    <dbReference type="NCBI Taxonomy" id="1300341"/>
    <lineage>
        <taxon>Bacteria</taxon>
        <taxon>Pseudomonadati</taxon>
        <taxon>Bacteroidota</taxon>
        <taxon>Flavobacteriia</taxon>
        <taxon>Flavobacteriales</taxon>
        <taxon>Flavobacteriaceae</taxon>
        <taxon>Croceitalea</taxon>
    </lineage>
</organism>
<dbReference type="STRING" id="1300341.I595_2197"/>
<proteinExistence type="predicted"/>